<dbReference type="PANTHER" id="PTHR36450:SF1">
    <property type="entry name" value="THIOREDOXIN"/>
    <property type="match status" value="1"/>
</dbReference>
<dbReference type="AlphaFoldDB" id="A0A0Q4B7X2"/>
<dbReference type="EMBL" id="LIIK01000012">
    <property type="protein sequence ID" value="KQM09099.1"/>
    <property type="molecule type" value="Genomic_DNA"/>
</dbReference>
<feature type="domain" description="Thioredoxin-like fold" evidence="1">
    <location>
        <begin position="1"/>
        <end position="59"/>
    </location>
</feature>
<evidence type="ECO:0000313" key="3">
    <source>
        <dbReference type="Proteomes" id="UP000054172"/>
    </source>
</evidence>
<reference evidence="2" key="1">
    <citation type="submission" date="2015-08" db="EMBL/GenBank/DDBJ databases">
        <title>Candidatus Bacteriodes Periocalifornicus.</title>
        <authorList>
            <person name="McLean J.S."/>
            <person name="Kelley S."/>
        </authorList>
    </citation>
    <scope>NUCLEOTIDE SEQUENCE [LARGE SCALE GENOMIC DNA]</scope>
    <source>
        <strain evidence="2">12B</strain>
    </source>
</reference>
<gene>
    <name evidence="2" type="ORF">AL399_03510</name>
</gene>
<dbReference type="InterPro" id="IPR012336">
    <property type="entry name" value="Thioredoxin-like_fold"/>
</dbReference>
<dbReference type="InterPro" id="IPR005243">
    <property type="entry name" value="THIRX-like_proc"/>
</dbReference>
<keyword evidence="3" id="KW-1185">Reference proteome</keyword>
<comment type="caution">
    <text evidence="2">The sequence shown here is derived from an EMBL/GenBank/DDBJ whole genome shotgun (WGS) entry which is preliminary data.</text>
</comment>
<organism evidence="2 3">
    <name type="scientific">Candidatus [Bacteroides] periocalifornicus</name>
    <dbReference type="NCBI Taxonomy" id="1702214"/>
    <lineage>
        <taxon>Bacteria</taxon>
        <taxon>Pseudomonadati</taxon>
        <taxon>Bacteroidota</taxon>
    </lineage>
</organism>
<dbReference type="PANTHER" id="PTHR36450">
    <property type="entry name" value="THIOREDOXIN"/>
    <property type="match status" value="1"/>
</dbReference>
<dbReference type="PATRIC" id="fig|1702214.3.peg.1279"/>
<protein>
    <recommendedName>
        <fullName evidence="1">Thioredoxin-like fold domain-containing protein</fullName>
    </recommendedName>
</protein>
<dbReference type="InterPro" id="IPR036249">
    <property type="entry name" value="Thioredoxin-like_sf"/>
</dbReference>
<sequence>MEILALSSGCSVCRATAMLIEKVAAQLDPSIKVRMVEDIQEILQYGPRSLPAVVIDGKLCQLPKANVENVRAMIEAHRAQ</sequence>
<proteinExistence type="predicted"/>
<dbReference type="Gene3D" id="3.40.30.10">
    <property type="entry name" value="Glutaredoxin"/>
    <property type="match status" value="1"/>
</dbReference>
<evidence type="ECO:0000313" key="2">
    <source>
        <dbReference type="EMBL" id="KQM09099.1"/>
    </source>
</evidence>
<dbReference type="SUPFAM" id="SSF52833">
    <property type="entry name" value="Thioredoxin-like"/>
    <property type="match status" value="1"/>
</dbReference>
<accession>A0A0Q4B7X2</accession>
<evidence type="ECO:0000259" key="1">
    <source>
        <dbReference type="Pfam" id="PF13192"/>
    </source>
</evidence>
<name>A0A0Q4B7X2_9BACT</name>
<dbReference type="Proteomes" id="UP000054172">
    <property type="component" value="Unassembled WGS sequence"/>
</dbReference>
<dbReference type="Pfam" id="PF13192">
    <property type="entry name" value="Thioredoxin_3"/>
    <property type="match status" value="1"/>
</dbReference>